<protein>
    <submittedName>
        <fullName evidence="5">Recombinase family protein</fullName>
    </submittedName>
</protein>
<dbReference type="GO" id="GO:0000150">
    <property type="term" value="F:DNA strand exchange activity"/>
    <property type="evidence" value="ECO:0007669"/>
    <property type="project" value="InterPro"/>
</dbReference>
<name>A0A849K0X5_9MICO</name>
<dbReference type="AlphaFoldDB" id="A0A849K0X5"/>
<dbReference type="SUPFAM" id="SSF53041">
    <property type="entry name" value="Resolvase-like"/>
    <property type="match status" value="1"/>
</dbReference>
<dbReference type="Pfam" id="PF07508">
    <property type="entry name" value="Recombinase"/>
    <property type="match status" value="1"/>
</dbReference>
<dbReference type="RefSeq" id="WP_171246315.1">
    <property type="nucleotide sequence ID" value="NZ_JABFAJ010000008.1"/>
</dbReference>
<dbReference type="PROSITE" id="PS51736">
    <property type="entry name" value="RECOMBINASES_3"/>
    <property type="match status" value="1"/>
</dbReference>
<dbReference type="Pfam" id="PF13408">
    <property type="entry name" value="Zn_ribbon_recom"/>
    <property type="match status" value="1"/>
</dbReference>
<evidence type="ECO:0000259" key="3">
    <source>
        <dbReference type="PROSITE" id="PS51736"/>
    </source>
</evidence>
<dbReference type="EMBL" id="JABFAJ010000008">
    <property type="protein sequence ID" value="NNU26798.1"/>
    <property type="molecule type" value="Genomic_DNA"/>
</dbReference>
<feature type="domain" description="Recombinase" evidence="4">
    <location>
        <begin position="185"/>
        <end position="330"/>
    </location>
</feature>
<evidence type="ECO:0000313" key="5">
    <source>
        <dbReference type="EMBL" id="NNU26798.1"/>
    </source>
</evidence>
<accession>A0A849K0X5</accession>
<proteinExistence type="predicted"/>
<dbReference type="InterPro" id="IPR050639">
    <property type="entry name" value="SSR_resolvase"/>
</dbReference>
<evidence type="ECO:0000256" key="1">
    <source>
        <dbReference type="ARBA" id="ARBA00023125"/>
    </source>
</evidence>
<dbReference type="Gene3D" id="3.40.50.1390">
    <property type="entry name" value="Resolvase, N-terminal catalytic domain"/>
    <property type="match status" value="1"/>
</dbReference>
<reference evidence="5 6" key="1">
    <citation type="submission" date="2020-05" db="EMBL/GenBank/DDBJ databases">
        <title>Genome sequence of Isoptericola sp. JC619 isolated from Chilika lagoon, India.</title>
        <authorList>
            <person name="Kumar D."/>
            <person name="Appam K."/>
            <person name="Gandham S."/>
            <person name="Uppada J."/>
            <person name="Sasikala C."/>
            <person name="Venkata Ramana C."/>
        </authorList>
    </citation>
    <scope>NUCLEOTIDE SEQUENCE [LARGE SCALE GENOMIC DNA]</scope>
    <source>
        <strain evidence="5 6">JC619</strain>
    </source>
</reference>
<dbReference type="PANTHER" id="PTHR30461">
    <property type="entry name" value="DNA-INVERTASE FROM LAMBDOID PROPHAGE"/>
    <property type="match status" value="1"/>
</dbReference>
<dbReference type="PANTHER" id="PTHR30461:SF2">
    <property type="entry name" value="SERINE RECOMBINASE PINE-RELATED"/>
    <property type="match status" value="1"/>
</dbReference>
<dbReference type="InterPro" id="IPR011109">
    <property type="entry name" value="DNA_bind_recombinase_dom"/>
</dbReference>
<dbReference type="Gene3D" id="3.90.1750.20">
    <property type="entry name" value="Putative Large Serine Recombinase, Chain B, Domain 2"/>
    <property type="match status" value="1"/>
</dbReference>
<gene>
    <name evidence="5" type="ORF">HLI28_04465</name>
</gene>
<dbReference type="InterPro" id="IPR036162">
    <property type="entry name" value="Resolvase-like_N_sf"/>
</dbReference>
<evidence type="ECO:0000256" key="2">
    <source>
        <dbReference type="ARBA" id="ARBA00023172"/>
    </source>
</evidence>
<evidence type="ECO:0000259" key="4">
    <source>
        <dbReference type="PROSITE" id="PS51737"/>
    </source>
</evidence>
<organism evidence="5 6">
    <name type="scientific">Isoptericola sediminis</name>
    <dbReference type="NCBI Taxonomy" id="2733572"/>
    <lineage>
        <taxon>Bacteria</taxon>
        <taxon>Bacillati</taxon>
        <taxon>Actinomycetota</taxon>
        <taxon>Actinomycetes</taxon>
        <taxon>Micrococcales</taxon>
        <taxon>Promicromonosporaceae</taxon>
        <taxon>Isoptericola</taxon>
    </lineage>
</organism>
<feature type="domain" description="Resolvase/invertase-type recombinase catalytic" evidence="3">
    <location>
        <begin position="13"/>
        <end position="177"/>
    </location>
</feature>
<keyword evidence="6" id="KW-1185">Reference proteome</keyword>
<dbReference type="SMART" id="SM00857">
    <property type="entry name" value="Resolvase"/>
    <property type="match status" value="1"/>
</dbReference>
<keyword evidence="1" id="KW-0238">DNA-binding</keyword>
<dbReference type="InterPro" id="IPR038109">
    <property type="entry name" value="DNA_bind_recomb_sf"/>
</dbReference>
<keyword evidence="2" id="KW-0233">DNA recombination</keyword>
<dbReference type="InterPro" id="IPR025827">
    <property type="entry name" value="Zn_ribbon_recom_dom"/>
</dbReference>
<dbReference type="PROSITE" id="PS51737">
    <property type="entry name" value="RECOMBINASE_DNA_BIND"/>
    <property type="match status" value="1"/>
</dbReference>
<dbReference type="Pfam" id="PF00239">
    <property type="entry name" value="Resolvase"/>
    <property type="match status" value="1"/>
</dbReference>
<dbReference type="Proteomes" id="UP000557204">
    <property type="component" value="Unassembled WGS sequence"/>
</dbReference>
<dbReference type="InterPro" id="IPR006119">
    <property type="entry name" value="Resolv_N"/>
</dbReference>
<comment type="caution">
    <text evidence="5">The sequence shown here is derived from an EMBL/GenBank/DDBJ whole genome shotgun (WGS) entry which is preliminary data.</text>
</comment>
<dbReference type="CDD" id="cd00338">
    <property type="entry name" value="Ser_Recombinase"/>
    <property type="match status" value="1"/>
</dbReference>
<sequence length="561" mass="63120">MDRTHREGTSVARVLGVVRLSRDREESTSPARQRESIEQWAQRLGHEVVGWAEDLDVSGAVAPWKRDELGQWLPATMGREASEPEEEIAWNRSRANEWDIICSWKLDRISRRALHTSQLHEWCKENGKQIASVEDGYDLTTPIGEFLFNILASFGQMELETIKFRAKASFNELVRQGRWRGGWLPYGYRAEPADDGQGYRLVVDDDGMNTAATLRDIVARVIDGESVNRVCASLNEQGVPAPMDAQRIREGNESKGALWRVGNLTKMLRSHTLLGWTEVGEKVKGDDGKVRRTTRLVRGDDGLPLQRAEPVIDRETFEKLQAVIDERKKPAGAAAKRADRSMLLGVAYCLCGTPLYAYTGGRGKRYYRCGRKAIAGARCEYETKSVRRDRLDGWVEQALLGTVGDVEVMQRTYRPGVDHSTEIADVLRALDELEDDRQAGLYATARTRDRFRAQHKALSARLDALEQLPSEPSGWDETPTGRTYREMWESLTTPQDKNTALRDLGVRAILHPSSLGGLSFEQMAPADGREYYTGNYGRVEIRTPAKMREAARHTVEAAESA</sequence>
<evidence type="ECO:0000313" key="6">
    <source>
        <dbReference type="Proteomes" id="UP000557204"/>
    </source>
</evidence>
<dbReference type="GO" id="GO:0003677">
    <property type="term" value="F:DNA binding"/>
    <property type="evidence" value="ECO:0007669"/>
    <property type="project" value="UniProtKB-KW"/>
</dbReference>